<reference evidence="3" key="1">
    <citation type="submission" date="2024-06" db="EMBL/GenBank/DDBJ databases">
        <title>Taxonomic and functional characterisation of viruses from a lost world in the Cuatro Cienegas Basin, Mexico.</title>
        <authorList>
            <person name="Cisneros-Martinez A.M."/>
            <person name="Rodriguez-Cruz U.E."/>
            <person name="Eguiarte L.E."/>
            <person name="Souza V."/>
        </authorList>
    </citation>
    <scope>NUCLEOTIDE SEQUENCE</scope>
    <source>
        <strain evidence="3">M1N25L46</strain>
    </source>
</reference>
<evidence type="ECO:0000313" key="3">
    <source>
        <dbReference type="EMBL" id="XDE70250.1"/>
    </source>
</evidence>
<protein>
    <recommendedName>
        <fullName evidence="2">Replication-associated protein ORF2/G2P domain-containing protein</fullName>
    </recommendedName>
</protein>
<sequence length="300" mass="35802">MPCYHPIRAYRSKEGRNKNGKWPIVFSRSQGYQDLPVEIPCGRCIGCRLEKSRQWAIRCVHESKLHVHNCFLTLTYDDDHIDDNSLNPDHITKFLKRLRSRHNDKKIRYFQCGEYGDNFGRRHHHCVLFGFDFSDKIPYCRTKSGEILYNSDELSKLWPYGYATIGNVTFESCAYVARYITKKILGPDAEKWYEQRKKHPEYCTMSRRPGIGYEYYKKYGKDWYVRDQIIIRDNLTCKPAKYYDYIYDMENPSGKRRIDGKRKKAAKLAEAENSPDRLAAKEQSQYLKQREKNRRKQYGY</sequence>
<proteinExistence type="predicted"/>
<evidence type="ECO:0000259" key="2">
    <source>
        <dbReference type="Pfam" id="PF23343"/>
    </source>
</evidence>
<feature type="compositionally biased region" description="Basic residues" evidence="1">
    <location>
        <begin position="291"/>
        <end position="300"/>
    </location>
</feature>
<feature type="compositionally biased region" description="Basic and acidic residues" evidence="1">
    <location>
        <begin position="267"/>
        <end position="280"/>
    </location>
</feature>
<accession>A0AB39A395</accession>
<feature type="domain" description="Replication-associated protein ORF2/G2P" evidence="2">
    <location>
        <begin position="69"/>
        <end position="183"/>
    </location>
</feature>
<name>A0AB39A395_9VIRU</name>
<dbReference type="InterPro" id="IPR056906">
    <property type="entry name" value="ORF2/G2P_dom"/>
</dbReference>
<feature type="compositionally biased region" description="Basic residues" evidence="1">
    <location>
        <begin position="257"/>
        <end position="266"/>
    </location>
</feature>
<feature type="region of interest" description="Disordered" evidence="1">
    <location>
        <begin position="257"/>
        <end position="300"/>
    </location>
</feature>
<evidence type="ECO:0000256" key="1">
    <source>
        <dbReference type="SAM" id="MobiDB-lite"/>
    </source>
</evidence>
<organism evidence="3">
    <name type="scientific">Chlamydiamicrovirus sp</name>
    <dbReference type="NCBI Taxonomy" id="2832664"/>
    <lineage>
        <taxon>Viruses</taxon>
        <taxon>Monodnaviria</taxon>
        <taxon>Sangervirae</taxon>
        <taxon>Phixviricota</taxon>
        <taxon>Malgrandaviricetes</taxon>
        <taxon>Petitvirales</taxon>
        <taxon>Microviridae</taxon>
        <taxon>Gokushovirinae</taxon>
        <taxon>Chlamydiamicrovirus</taxon>
    </lineage>
</organism>
<dbReference type="Pfam" id="PF23343">
    <property type="entry name" value="REP_ORF2-G2P"/>
    <property type="match status" value="1"/>
</dbReference>
<dbReference type="EMBL" id="PQ059483">
    <property type="protein sequence ID" value="XDE70250.1"/>
    <property type="molecule type" value="Genomic_DNA"/>
</dbReference>